<accession>A0ABQ0L8V8</accession>
<evidence type="ECO:0000313" key="2">
    <source>
        <dbReference type="EMBL" id="GAT47600.1"/>
    </source>
</evidence>
<evidence type="ECO:0000256" key="1">
    <source>
        <dbReference type="SAM" id="MobiDB-lite"/>
    </source>
</evidence>
<protein>
    <submittedName>
        <fullName evidence="2">Uncharacterized protein</fullName>
    </submittedName>
</protein>
<reference evidence="2" key="1">
    <citation type="submission" date="2014-09" db="EMBL/GenBank/DDBJ databases">
        <title>Genome sequence of the luminous mushroom Mycena chlorophos for searching fungal bioluminescence genes.</title>
        <authorList>
            <person name="Tanaka Y."/>
            <person name="Kasuga D."/>
            <person name="Oba Y."/>
            <person name="Hase S."/>
            <person name="Sato K."/>
            <person name="Oba Y."/>
            <person name="Sakakibara Y."/>
        </authorList>
    </citation>
    <scope>NUCLEOTIDE SEQUENCE</scope>
</reference>
<feature type="region of interest" description="Disordered" evidence="1">
    <location>
        <begin position="157"/>
        <end position="176"/>
    </location>
</feature>
<gene>
    <name evidence="2" type="ORF">MCHLO_05055</name>
</gene>
<proteinExistence type="predicted"/>
<feature type="compositionally biased region" description="Polar residues" evidence="1">
    <location>
        <begin position="157"/>
        <end position="167"/>
    </location>
</feature>
<dbReference type="EMBL" id="DF843759">
    <property type="protein sequence ID" value="GAT47600.1"/>
    <property type="molecule type" value="Genomic_DNA"/>
</dbReference>
<dbReference type="Proteomes" id="UP000815677">
    <property type="component" value="Unassembled WGS sequence"/>
</dbReference>
<keyword evidence="3" id="KW-1185">Reference proteome</keyword>
<name>A0ABQ0L8V8_MYCCL</name>
<sequence length="258" mass="28302">MLSLPLEVELLFVDVLHRKTSKDRFRAIRIPLHATPTPARRFPHHAVRVELRRPKTVPSGIATPSGCRHKRLDTRTAQLTSGPRRLAELLLLEVGSDIAEASHVETIADKPNDNPPARLMVAPRLTQAPPSMAAKSTGKSLSSCFWWHETKVRRGSTSAPKMQSYGTPGTRRASREESRLQACGAGDDDIQIYLLPCVNKWPKGLAGRAAVIFNDILLWLSLTATLHTVSARCTIRAAVGPLLAQGITGLKFNATSMR</sequence>
<organism evidence="2 3">
    <name type="scientific">Mycena chlorophos</name>
    <name type="common">Agaric fungus</name>
    <name type="synonym">Agaricus chlorophos</name>
    <dbReference type="NCBI Taxonomy" id="658473"/>
    <lineage>
        <taxon>Eukaryota</taxon>
        <taxon>Fungi</taxon>
        <taxon>Dikarya</taxon>
        <taxon>Basidiomycota</taxon>
        <taxon>Agaricomycotina</taxon>
        <taxon>Agaricomycetes</taxon>
        <taxon>Agaricomycetidae</taxon>
        <taxon>Agaricales</taxon>
        <taxon>Marasmiineae</taxon>
        <taxon>Mycenaceae</taxon>
        <taxon>Mycena</taxon>
    </lineage>
</organism>
<evidence type="ECO:0000313" key="3">
    <source>
        <dbReference type="Proteomes" id="UP000815677"/>
    </source>
</evidence>